<evidence type="ECO:0000256" key="1">
    <source>
        <dbReference type="ARBA" id="ARBA00006484"/>
    </source>
</evidence>
<accession>A0AAI8VVW3</accession>
<keyword evidence="3" id="KW-0560">Oxidoreductase</keyword>
<dbReference type="InterPro" id="IPR002347">
    <property type="entry name" value="SDR_fam"/>
</dbReference>
<evidence type="ECO:0000256" key="3">
    <source>
        <dbReference type="ARBA" id="ARBA00023002"/>
    </source>
</evidence>
<dbReference type="CDD" id="cd05233">
    <property type="entry name" value="SDR_c"/>
    <property type="match status" value="1"/>
</dbReference>
<sequence>MTPPKAFDFEGEVAIVNGAGSRMADWEWSQETKRMVEEKGGTSEVIQADVTSEDSCEQAIVKTIELFGIVHVLVNIGIGRWRCDGDVIKVDLDAWDRDFRINVASMVLMCRHAIPEMRKNGRGAIVNMSSVSGL</sequence>
<name>A0AAI8VVW3_9PEZI</name>
<evidence type="ECO:0000256" key="2">
    <source>
        <dbReference type="ARBA" id="ARBA00022857"/>
    </source>
</evidence>
<dbReference type="PANTHER" id="PTHR43391">
    <property type="entry name" value="RETINOL DEHYDROGENASE-RELATED"/>
    <property type="match status" value="1"/>
</dbReference>
<comment type="similarity">
    <text evidence="1">Belongs to the short-chain dehydrogenases/reductases (SDR) family.</text>
</comment>
<gene>
    <name evidence="4" type="ORF">KHLLAP_LOCUS12476</name>
</gene>
<dbReference type="InterPro" id="IPR036291">
    <property type="entry name" value="NAD(P)-bd_dom_sf"/>
</dbReference>
<dbReference type="Gene3D" id="3.40.50.720">
    <property type="entry name" value="NAD(P)-binding Rossmann-like Domain"/>
    <property type="match status" value="1"/>
</dbReference>
<dbReference type="AlphaFoldDB" id="A0AAI8VVW3"/>
<comment type="caution">
    <text evidence="4">The sequence shown here is derived from an EMBL/GenBank/DDBJ whole genome shotgun (WGS) entry which is preliminary data.</text>
</comment>
<dbReference type="EMBL" id="CAUWAG010000018">
    <property type="protein sequence ID" value="CAJ2512008.1"/>
    <property type="molecule type" value="Genomic_DNA"/>
</dbReference>
<dbReference type="PANTHER" id="PTHR43391:SF14">
    <property type="entry name" value="DEHYDROGENASE_REDUCTASE SDR FAMILY PROTEIN 7-LIKE"/>
    <property type="match status" value="1"/>
</dbReference>
<keyword evidence="2" id="KW-0521">NADP</keyword>
<organism evidence="4 5">
    <name type="scientific">Anthostomella pinea</name>
    <dbReference type="NCBI Taxonomy" id="933095"/>
    <lineage>
        <taxon>Eukaryota</taxon>
        <taxon>Fungi</taxon>
        <taxon>Dikarya</taxon>
        <taxon>Ascomycota</taxon>
        <taxon>Pezizomycotina</taxon>
        <taxon>Sordariomycetes</taxon>
        <taxon>Xylariomycetidae</taxon>
        <taxon>Xylariales</taxon>
        <taxon>Xylariaceae</taxon>
        <taxon>Anthostomella</taxon>
    </lineage>
</organism>
<protein>
    <submittedName>
        <fullName evidence="4">Uu.00g076330.m01.CDS01</fullName>
    </submittedName>
</protein>
<reference evidence="4" key="1">
    <citation type="submission" date="2023-10" db="EMBL/GenBank/DDBJ databases">
        <authorList>
            <person name="Hackl T."/>
        </authorList>
    </citation>
    <scope>NUCLEOTIDE SEQUENCE</scope>
</reference>
<keyword evidence="5" id="KW-1185">Reference proteome</keyword>
<evidence type="ECO:0000313" key="4">
    <source>
        <dbReference type="EMBL" id="CAJ2512008.1"/>
    </source>
</evidence>
<dbReference type="GO" id="GO:0016491">
    <property type="term" value="F:oxidoreductase activity"/>
    <property type="evidence" value="ECO:0007669"/>
    <property type="project" value="UniProtKB-KW"/>
</dbReference>
<proteinExistence type="inferred from homology"/>
<dbReference type="Pfam" id="PF13561">
    <property type="entry name" value="adh_short_C2"/>
    <property type="match status" value="1"/>
</dbReference>
<dbReference type="SUPFAM" id="SSF51735">
    <property type="entry name" value="NAD(P)-binding Rossmann-fold domains"/>
    <property type="match status" value="1"/>
</dbReference>
<evidence type="ECO:0000313" key="5">
    <source>
        <dbReference type="Proteomes" id="UP001295740"/>
    </source>
</evidence>
<dbReference type="Proteomes" id="UP001295740">
    <property type="component" value="Unassembled WGS sequence"/>
</dbReference>